<keyword evidence="5" id="KW-1185">Reference proteome</keyword>
<evidence type="ECO:0000313" key="5">
    <source>
        <dbReference type="Proteomes" id="UP001556367"/>
    </source>
</evidence>
<keyword evidence="1" id="KW-0677">Repeat</keyword>
<accession>A0ABR3JLY7</accession>
<dbReference type="SMART" id="SM00028">
    <property type="entry name" value="TPR"/>
    <property type="match status" value="12"/>
</dbReference>
<proteinExistence type="predicted"/>
<dbReference type="InterPro" id="IPR040962">
    <property type="entry name" value="TPR_22"/>
</dbReference>
<reference evidence="5" key="1">
    <citation type="submission" date="2024-06" db="EMBL/GenBank/DDBJ databases">
        <title>Multi-omics analyses provide insights into the biosynthesis of the anticancer antibiotic pleurotin in Hohenbuehelia grisea.</title>
        <authorList>
            <person name="Weaver J.A."/>
            <person name="Alberti F."/>
        </authorList>
    </citation>
    <scope>NUCLEOTIDE SEQUENCE [LARGE SCALE GENOMIC DNA]</scope>
    <source>
        <strain evidence="5">T-177</strain>
    </source>
</reference>
<dbReference type="InterPro" id="IPR019734">
    <property type="entry name" value="TPR_rpt"/>
</dbReference>
<feature type="repeat" description="TPR" evidence="3">
    <location>
        <begin position="976"/>
        <end position="1009"/>
    </location>
</feature>
<evidence type="ECO:0000256" key="1">
    <source>
        <dbReference type="ARBA" id="ARBA00022737"/>
    </source>
</evidence>
<dbReference type="EMBL" id="JASNQZ010000006">
    <property type="protein sequence ID" value="KAL0956081.1"/>
    <property type="molecule type" value="Genomic_DNA"/>
</dbReference>
<dbReference type="PANTHER" id="PTHR15704:SF7">
    <property type="entry name" value="SUPERKILLER COMPLEX PROTEIN 3"/>
    <property type="match status" value="1"/>
</dbReference>
<dbReference type="Pfam" id="PF00515">
    <property type="entry name" value="TPR_1"/>
    <property type="match status" value="1"/>
</dbReference>
<feature type="repeat" description="TPR" evidence="3">
    <location>
        <begin position="662"/>
        <end position="695"/>
    </location>
</feature>
<feature type="repeat" description="TPR" evidence="3">
    <location>
        <begin position="38"/>
        <end position="71"/>
    </location>
</feature>
<evidence type="ECO:0000256" key="2">
    <source>
        <dbReference type="ARBA" id="ARBA00022803"/>
    </source>
</evidence>
<dbReference type="PROSITE" id="PS50005">
    <property type="entry name" value="TPR"/>
    <property type="match status" value="4"/>
</dbReference>
<dbReference type="Pfam" id="PF13432">
    <property type="entry name" value="TPR_16"/>
    <property type="match status" value="3"/>
</dbReference>
<name>A0ABR3JLY7_9AGAR</name>
<dbReference type="SUPFAM" id="SSF48452">
    <property type="entry name" value="TPR-like"/>
    <property type="match status" value="5"/>
</dbReference>
<evidence type="ECO:0008006" key="6">
    <source>
        <dbReference type="Google" id="ProtNLM"/>
    </source>
</evidence>
<keyword evidence="2 3" id="KW-0802">TPR repeat</keyword>
<evidence type="ECO:0000313" key="4">
    <source>
        <dbReference type="EMBL" id="KAL0956081.1"/>
    </source>
</evidence>
<evidence type="ECO:0000256" key="3">
    <source>
        <dbReference type="PROSITE-ProRule" id="PRU00339"/>
    </source>
</evidence>
<dbReference type="Gene3D" id="1.25.40.10">
    <property type="entry name" value="Tetratricopeptide repeat domain"/>
    <property type="match status" value="5"/>
</dbReference>
<dbReference type="PANTHER" id="PTHR15704">
    <property type="entry name" value="SUPERKILLER 3 PROTEIN-RELATED"/>
    <property type="match status" value="1"/>
</dbReference>
<feature type="repeat" description="TPR" evidence="3">
    <location>
        <begin position="696"/>
        <end position="729"/>
    </location>
</feature>
<dbReference type="InterPro" id="IPR039226">
    <property type="entry name" value="Ski3/TTC37"/>
</dbReference>
<comment type="caution">
    <text evidence="4">The sequence shown here is derived from an EMBL/GenBank/DDBJ whole genome shotgun (WGS) entry which is preliminary data.</text>
</comment>
<dbReference type="InterPro" id="IPR011990">
    <property type="entry name" value="TPR-like_helical_dom_sf"/>
</dbReference>
<gene>
    <name evidence="4" type="ORF">HGRIS_002250</name>
</gene>
<dbReference type="Pfam" id="PF18833">
    <property type="entry name" value="TPR_22"/>
    <property type="match status" value="1"/>
</dbReference>
<protein>
    <recommendedName>
        <fullName evidence="6">Superkiller protein 3</fullName>
    </recommendedName>
</protein>
<dbReference type="PROSITE" id="PS50293">
    <property type="entry name" value="TPR_REGION"/>
    <property type="match status" value="1"/>
</dbReference>
<organism evidence="4 5">
    <name type="scientific">Hohenbuehelia grisea</name>
    <dbReference type="NCBI Taxonomy" id="104357"/>
    <lineage>
        <taxon>Eukaryota</taxon>
        <taxon>Fungi</taxon>
        <taxon>Dikarya</taxon>
        <taxon>Basidiomycota</taxon>
        <taxon>Agaricomycotina</taxon>
        <taxon>Agaricomycetes</taxon>
        <taxon>Agaricomycetidae</taxon>
        <taxon>Agaricales</taxon>
        <taxon>Pleurotineae</taxon>
        <taxon>Pleurotaceae</taxon>
        <taxon>Hohenbuehelia</taxon>
    </lineage>
</organism>
<dbReference type="Proteomes" id="UP001556367">
    <property type="component" value="Unassembled WGS sequence"/>
</dbReference>
<sequence>MSFVKAKLKAARDAIGKKDFVSARDAASSALEYEPDNYNANVFLGLASLELKELDQSEQAYKKAIDSAPEQLLAWQGISKFYERTEKWEKYAETLLHLAGLHSRSNDGTKCGEAVQKLVDLRKERGTRQQLVEALKSYLEDSELYSVLSTLPPPDPTNPTATTTYDAQTAVHNTLTILEEIVTLLEKEEAESSKREIDKRRMRLGAPSLVQITKDVKRELSLDSQLPHLYHLISSHPNASDELRRAVDAKLLRHKHELICSLPNSTEHAKQKAVILSEFTELVDGIIILRIPDELAWSIHLEWTDTDTIEGYNFRTITQYMELFPSKPLSRLFLGYFRYANIEIELPEEILELDSGDEDPFDTILAAQNELPDSIIATRVVGEIYVQDKDFAFAIDAAQRGLELVKRSESDFGKRLEKTRIGFKAILATAFVHYFSPKHHARALPIIQEVLEKAPENVSCLMGRAFILQASKKWKEAAQGFSKVVELGPEEEVVRLHAAEELAWCRGLSENPNQGIDALKVVLEQYPEDWSADRARCLWRIGKCYWNLDGEARSSAFEHFIASLKADSAYAPAFTSLGMHYAEFADPPDPTRALKCFQKAFELDAGEAEAARRLAEGFADEGEWSLVEVVAKRTIEGEGGLDAGLKSTVNAGVPSRYLPTNAWAWRALGVAEITSHNYPAAIQAFQVALRADTDDHVSWSRLGEAYSKAGRYVAALKALRHALELQPDNWMCMHAIGEVHRQASQFAEAITAFDDVLLKHPSEVGVLLAKAQTLLDLGRHELATAFAARAEQSFAKAVEISLKTVEDAKGFRGISWKIIGDAFYMLSRSSSFYSPERIKSIALQVVPLVSVTSNDPLSKILVFGWAAADEIISSDHTLEVALAAYNHRQSLGLEGLLRASALFDLGTALWTWTLRFSDNGKVIAKEKVGPYFLDALRADPGNDVYWNGLGTFNFSDHPKAAQHAYIKALEIDSKNVGTWTNLGLLYLYHGDTELANEALYRAQTLDPDYTLAWIGQALVALTNGHQTDSESLLEHAVSLNESVPLADIQYASQAFQKFCRGSVTRADALLPVFFILDRYLKRKPRDAYALHLHGLICEQLGLTETATELVRAAIAILEAAYEETESAEVERQFAIANSNLARLLMGRRDYDGALQAFESTLGLLQEDDKSEETQLLRVHGFFGSGFAHFKLGDHESALSMLETALQHAGDDSLLRGQVNVLLSQVMWGIGTEEMQESAKAGLLECITTDAENLNAITVLGAMGILTSDDSLVDAALSEVLSLPLDRRQARDPRRDVDYILVQHHIGLGLTAKASTIAQRALFVDPASAEARGELAKLLLQMRGHETAAMSILGGGSSSMESAESTATMLCLRAVGEARTSPGEGRASPVARAQKAVMLTPWKRKPWLALAYASSCRVGE</sequence>